<gene>
    <name evidence="1" type="ORF">A3B14_03955</name>
</gene>
<accession>A0A1G2U2R6</accession>
<comment type="caution">
    <text evidence="1">The sequence shown here is derived from an EMBL/GenBank/DDBJ whole genome shotgun (WGS) entry which is preliminary data.</text>
</comment>
<proteinExistence type="predicted"/>
<evidence type="ECO:0000313" key="2">
    <source>
        <dbReference type="Proteomes" id="UP000176800"/>
    </source>
</evidence>
<name>A0A1G2U2R6_9BACT</name>
<sequence>MPQPELFLRVLVFGSSGQRRLFIGPYRNENERNQFRLRLLKQANGSTDGPGMRAWLELCGPPDGRELVRELSPEDRTALLEKQLQDVVDQL</sequence>
<dbReference type="AlphaFoldDB" id="A0A1G2U2R6"/>
<organism evidence="1 2">
    <name type="scientific">Candidatus Zambryskibacteria bacterium RIFCSPLOWO2_01_FULL_45_21</name>
    <dbReference type="NCBI Taxonomy" id="1802761"/>
    <lineage>
        <taxon>Bacteria</taxon>
        <taxon>Candidatus Zambryskiibacteriota</taxon>
    </lineage>
</organism>
<evidence type="ECO:0000313" key="1">
    <source>
        <dbReference type="EMBL" id="OHB03818.1"/>
    </source>
</evidence>
<dbReference type="EMBL" id="MHWE01000013">
    <property type="protein sequence ID" value="OHB03818.1"/>
    <property type="molecule type" value="Genomic_DNA"/>
</dbReference>
<dbReference type="Proteomes" id="UP000176800">
    <property type="component" value="Unassembled WGS sequence"/>
</dbReference>
<reference evidence="1 2" key="1">
    <citation type="journal article" date="2016" name="Nat. Commun.">
        <title>Thousands of microbial genomes shed light on interconnected biogeochemical processes in an aquifer system.</title>
        <authorList>
            <person name="Anantharaman K."/>
            <person name="Brown C.T."/>
            <person name="Hug L.A."/>
            <person name="Sharon I."/>
            <person name="Castelle C.J."/>
            <person name="Probst A.J."/>
            <person name="Thomas B.C."/>
            <person name="Singh A."/>
            <person name="Wilkins M.J."/>
            <person name="Karaoz U."/>
            <person name="Brodie E.L."/>
            <person name="Williams K.H."/>
            <person name="Hubbard S.S."/>
            <person name="Banfield J.F."/>
        </authorList>
    </citation>
    <scope>NUCLEOTIDE SEQUENCE [LARGE SCALE GENOMIC DNA]</scope>
</reference>
<protein>
    <submittedName>
        <fullName evidence="1">Uncharacterized protein</fullName>
    </submittedName>
</protein>